<feature type="region of interest" description="Disordered" evidence="6">
    <location>
        <begin position="381"/>
        <end position="423"/>
    </location>
</feature>
<dbReference type="PANTHER" id="PTHR47963">
    <property type="entry name" value="DEAD-BOX ATP-DEPENDENT RNA HELICASE 47, MITOCHONDRIAL"/>
    <property type="match status" value="1"/>
</dbReference>
<keyword evidence="3 10" id="KW-0347">Helicase</keyword>
<dbReference type="SMART" id="SM00487">
    <property type="entry name" value="DEXDc"/>
    <property type="match status" value="1"/>
</dbReference>
<dbReference type="Pfam" id="PF00270">
    <property type="entry name" value="DEAD"/>
    <property type="match status" value="1"/>
</dbReference>
<dbReference type="CDD" id="cd18787">
    <property type="entry name" value="SF2_C_DEAD"/>
    <property type="match status" value="1"/>
</dbReference>
<dbReference type="PROSITE" id="PS51195">
    <property type="entry name" value="Q_MOTIF"/>
    <property type="match status" value="1"/>
</dbReference>
<dbReference type="Gene3D" id="3.40.50.300">
    <property type="entry name" value="P-loop containing nucleotide triphosphate hydrolases"/>
    <property type="match status" value="2"/>
</dbReference>
<sequence>MILMAKTFQALGITPALIDILKKQGIHSPTMIQEQSIPSIFKGRNILAQAQTGTGKTYAFLLPALQQIQVNIHMEQVLIISPTRELAKQTADVAQIFAASLGIDVLSLIGGKTIENQLQKLHRHPQIIIGTPGRLLDHCGRNSLDLSGVGRVIVDEADQMLAAGFLEDIDTLISMTPKRRQLLFFSATIPDKIRALAKKHMSNPLVLNILEGSTIALENIEQRIYMISEEHKLDRLCQMITEMNPYLAVIFCNTKERASILSSQLLARNFNLGELHGDMSQGRRTQVLRDFARARTQILVATDIAARGIDIEGITHVFNYDVPHDVDYYIHRIGRTGRAGNQGLAITFATAADENWVRRIEHNIKATITKYTASGQIKIKSSNQAPKKKQVISDKLPSSSYQATKKKTHKTLHRGSDNRRRRK</sequence>
<feature type="domain" description="DEAD-box RNA helicase Q" evidence="9">
    <location>
        <begin position="6"/>
        <end position="34"/>
    </location>
</feature>
<dbReference type="STRING" id="349095.SAMN05660299_00828"/>
<dbReference type="GO" id="GO:0003724">
    <property type="term" value="F:RNA helicase activity"/>
    <property type="evidence" value="ECO:0007669"/>
    <property type="project" value="InterPro"/>
</dbReference>
<dbReference type="GO" id="GO:0005524">
    <property type="term" value="F:ATP binding"/>
    <property type="evidence" value="ECO:0007669"/>
    <property type="project" value="UniProtKB-KW"/>
</dbReference>
<evidence type="ECO:0000313" key="11">
    <source>
        <dbReference type="Proteomes" id="UP000199309"/>
    </source>
</evidence>
<evidence type="ECO:0000256" key="1">
    <source>
        <dbReference type="ARBA" id="ARBA00022741"/>
    </source>
</evidence>
<dbReference type="GO" id="GO:0033592">
    <property type="term" value="F:RNA strand annealing activity"/>
    <property type="evidence" value="ECO:0007669"/>
    <property type="project" value="TreeGrafter"/>
</dbReference>
<keyword evidence="1" id="KW-0547">Nucleotide-binding</keyword>
<evidence type="ECO:0000256" key="3">
    <source>
        <dbReference type="ARBA" id="ARBA00022806"/>
    </source>
</evidence>
<feature type="domain" description="Helicase C-terminal" evidence="8">
    <location>
        <begin position="219"/>
        <end position="380"/>
    </location>
</feature>
<reference evidence="10 11" key="1">
    <citation type="submission" date="2016-10" db="EMBL/GenBank/DDBJ databases">
        <authorList>
            <person name="de Groot N.N."/>
        </authorList>
    </citation>
    <scope>NUCLEOTIDE SEQUENCE [LARGE SCALE GENOMIC DNA]</scope>
    <source>
        <strain evidence="10 11">DSM 16981</strain>
    </source>
</reference>
<evidence type="ECO:0000259" key="9">
    <source>
        <dbReference type="PROSITE" id="PS51195"/>
    </source>
</evidence>
<dbReference type="PROSITE" id="PS51194">
    <property type="entry name" value="HELICASE_CTER"/>
    <property type="match status" value="1"/>
</dbReference>
<evidence type="ECO:0000256" key="4">
    <source>
        <dbReference type="ARBA" id="ARBA00022840"/>
    </source>
</evidence>
<feature type="compositionally biased region" description="Basic and acidic residues" evidence="6">
    <location>
        <begin position="414"/>
        <end position="423"/>
    </location>
</feature>
<protein>
    <submittedName>
        <fullName evidence="10">ATP-dependent RNA helicase DeaD</fullName>
    </submittedName>
</protein>
<dbReference type="CDD" id="cd00268">
    <property type="entry name" value="DEADc"/>
    <property type="match status" value="1"/>
</dbReference>
<evidence type="ECO:0000313" key="10">
    <source>
        <dbReference type="EMBL" id="SDM40923.1"/>
    </source>
</evidence>
<dbReference type="GO" id="GO:0005829">
    <property type="term" value="C:cytosol"/>
    <property type="evidence" value="ECO:0007669"/>
    <property type="project" value="TreeGrafter"/>
</dbReference>
<dbReference type="InterPro" id="IPR050547">
    <property type="entry name" value="DEAD_box_RNA_helicases"/>
</dbReference>
<dbReference type="AlphaFoldDB" id="A0A1G9SZM7"/>
<dbReference type="InterPro" id="IPR001650">
    <property type="entry name" value="Helicase_C-like"/>
</dbReference>
<feature type="domain" description="Helicase ATP-binding" evidence="7">
    <location>
        <begin position="37"/>
        <end position="207"/>
    </location>
</feature>
<dbReference type="InterPro" id="IPR014014">
    <property type="entry name" value="RNA_helicase_DEAD_Q_motif"/>
</dbReference>
<dbReference type="GO" id="GO:0016787">
    <property type="term" value="F:hydrolase activity"/>
    <property type="evidence" value="ECO:0007669"/>
    <property type="project" value="UniProtKB-KW"/>
</dbReference>
<feature type="short sequence motif" description="Q motif" evidence="5">
    <location>
        <begin position="6"/>
        <end position="34"/>
    </location>
</feature>
<keyword evidence="11" id="KW-1185">Reference proteome</keyword>
<dbReference type="PANTHER" id="PTHR47963:SF1">
    <property type="entry name" value="DEAD-BOX ATP-DEPENDENT RNA HELICASE CSHB"/>
    <property type="match status" value="1"/>
</dbReference>
<accession>A0A1G9SZM7</accession>
<dbReference type="InterPro" id="IPR027417">
    <property type="entry name" value="P-loop_NTPase"/>
</dbReference>
<name>A0A1G9SZM7_9FIRM</name>
<keyword evidence="4" id="KW-0067">ATP-binding</keyword>
<dbReference type="InterPro" id="IPR044742">
    <property type="entry name" value="DEAD/DEAH_RhlB"/>
</dbReference>
<organism evidence="10 11">
    <name type="scientific">Megasphaera paucivorans</name>
    <dbReference type="NCBI Taxonomy" id="349095"/>
    <lineage>
        <taxon>Bacteria</taxon>
        <taxon>Bacillati</taxon>
        <taxon>Bacillota</taxon>
        <taxon>Negativicutes</taxon>
        <taxon>Veillonellales</taxon>
        <taxon>Veillonellaceae</taxon>
        <taxon>Megasphaera</taxon>
    </lineage>
</organism>
<dbReference type="Proteomes" id="UP000199309">
    <property type="component" value="Unassembled WGS sequence"/>
</dbReference>
<dbReference type="PROSITE" id="PS51192">
    <property type="entry name" value="HELICASE_ATP_BIND_1"/>
    <property type="match status" value="1"/>
</dbReference>
<dbReference type="Pfam" id="PF00271">
    <property type="entry name" value="Helicase_C"/>
    <property type="match status" value="1"/>
</dbReference>
<dbReference type="GO" id="GO:0009409">
    <property type="term" value="P:response to cold"/>
    <property type="evidence" value="ECO:0007669"/>
    <property type="project" value="TreeGrafter"/>
</dbReference>
<feature type="compositionally biased region" description="Basic residues" evidence="6">
    <location>
        <begin position="404"/>
        <end position="413"/>
    </location>
</feature>
<dbReference type="InterPro" id="IPR014001">
    <property type="entry name" value="Helicase_ATP-bd"/>
</dbReference>
<proteinExistence type="predicted"/>
<evidence type="ECO:0000256" key="6">
    <source>
        <dbReference type="SAM" id="MobiDB-lite"/>
    </source>
</evidence>
<dbReference type="EMBL" id="FNHQ01000006">
    <property type="protein sequence ID" value="SDM40923.1"/>
    <property type="molecule type" value="Genomic_DNA"/>
</dbReference>
<dbReference type="SUPFAM" id="SSF52540">
    <property type="entry name" value="P-loop containing nucleoside triphosphate hydrolases"/>
    <property type="match status" value="1"/>
</dbReference>
<evidence type="ECO:0000259" key="8">
    <source>
        <dbReference type="PROSITE" id="PS51194"/>
    </source>
</evidence>
<dbReference type="InterPro" id="IPR011545">
    <property type="entry name" value="DEAD/DEAH_box_helicase_dom"/>
</dbReference>
<evidence type="ECO:0000256" key="2">
    <source>
        <dbReference type="ARBA" id="ARBA00022801"/>
    </source>
</evidence>
<evidence type="ECO:0000256" key="5">
    <source>
        <dbReference type="PROSITE-ProRule" id="PRU00552"/>
    </source>
</evidence>
<dbReference type="SMART" id="SM00490">
    <property type="entry name" value="HELICc"/>
    <property type="match status" value="1"/>
</dbReference>
<keyword evidence="2" id="KW-0378">Hydrolase</keyword>
<gene>
    <name evidence="10" type="ORF">SAMN05660299_00828</name>
</gene>
<dbReference type="GO" id="GO:0005840">
    <property type="term" value="C:ribosome"/>
    <property type="evidence" value="ECO:0007669"/>
    <property type="project" value="TreeGrafter"/>
</dbReference>
<evidence type="ECO:0000259" key="7">
    <source>
        <dbReference type="PROSITE" id="PS51192"/>
    </source>
</evidence>